<feature type="chain" id="PRO_5040349976" evidence="1">
    <location>
        <begin position="23"/>
        <end position="448"/>
    </location>
</feature>
<gene>
    <name evidence="2" type="ORF">Slin15195_G050750</name>
</gene>
<sequence>MFGRLAPRLLQAVAFLPALAAAQNVFAHVVVGNNGAYTVERWTEEIALASSFGIDAFVLNIGTPFEGTTATQLSYAYTAANNLINANEGNFKLLISFDYTGGSDGAWSTADIETILKAYGPNGASFRVDGKPFVSTFEGTKPENVNAWPSIRSNIQSTVGDIYFVPCWTSLGSTGFDASLVDGAFSWDMWPNGPVDVNTGSDEVWQSAMTSAGKSYMMGVSPWFYTDLSQWNKAWVWRGDNAWSLRWDQTLEVLPEFVEIVTWNDYGESHYIGPIVDASIPPGAELYVDGYPHVAWLQTLKYQIAAYKHAYSAANPAPRVDASKIVYWYRTSPASAGSTDVVGNNAPTANNPYGYQTPYPIPEILEDEVFAIVLATEAGTASITIGGSTSTYSVSAGKNFISKTFNGSTGTVSVSLGSISGSGVPITAQPASGTANFNAWVGCAGSCG</sequence>
<dbReference type="AlphaFoldDB" id="A0A9Q9ATP3"/>
<evidence type="ECO:0000256" key="1">
    <source>
        <dbReference type="SAM" id="SignalP"/>
    </source>
</evidence>
<dbReference type="OrthoDB" id="3257981at2759"/>
<keyword evidence="3" id="KW-1185">Reference proteome</keyword>
<evidence type="ECO:0000313" key="3">
    <source>
        <dbReference type="Proteomes" id="UP001056384"/>
    </source>
</evidence>
<dbReference type="Proteomes" id="UP001056384">
    <property type="component" value="Chromosome 3"/>
</dbReference>
<dbReference type="Gene3D" id="3.20.20.80">
    <property type="entry name" value="Glycosidases"/>
    <property type="match status" value="1"/>
</dbReference>
<accession>A0A9Q9ATP3</accession>
<evidence type="ECO:0000313" key="2">
    <source>
        <dbReference type="EMBL" id="USW51756.1"/>
    </source>
</evidence>
<dbReference type="CDD" id="cd11577">
    <property type="entry name" value="GH71"/>
    <property type="match status" value="1"/>
</dbReference>
<feature type="signal peptide" evidence="1">
    <location>
        <begin position="1"/>
        <end position="22"/>
    </location>
</feature>
<keyword evidence="2" id="KW-0378">Hydrolase</keyword>
<proteinExistence type="predicted"/>
<reference evidence="2" key="1">
    <citation type="submission" date="2022-06" db="EMBL/GenBank/DDBJ databases">
        <title>Complete genome sequences of two strains of the flax pathogen Septoria linicola.</title>
        <authorList>
            <person name="Lapalu N."/>
            <person name="Simon A."/>
            <person name="Demenou B."/>
            <person name="Paumier D."/>
            <person name="Guillot M.-P."/>
            <person name="Gout L."/>
            <person name="Valade R."/>
        </authorList>
    </citation>
    <scope>NUCLEOTIDE SEQUENCE</scope>
    <source>
        <strain evidence="2">SE15195</strain>
    </source>
</reference>
<dbReference type="Pfam" id="PF03659">
    <property type="entry name" value="Glyco_hydro_71"/>
    <property type="match status" value="1"/>
</dbReference>
<keyword evidence="1" id="KW-0732">Signal</keyword>
<name>A0A9Q9ATP3_9PEZI</name>
<organism evidence="2 3">
    <name type="scientific">Septoria linicola</name>
    <dbReference type="NCBI Taxonomy" id="215465"/>
    <lineage>
        <taxon>Eukaryota</taxon>
        <taxon>Fungi</taxon>
        <taxon>Dikarya</taxon>
        <taxon>Ascomycota</taxon>
        <taxon>Pezizomycotina</taxon>
        <taxon>Dothideomycetes</taxon>
        <taxon>Dothideomycetidae</taxon>
        <taxon>Mycosphaerellales</taxon>
        <taxon>Mycosphaerellaceae</taxon>
        <taxon>Septoria</taxon>
    </lineage>
</organism>
<dbReference type="InterPro" id="IPR005197">
    <property type="entry name" value="Glyco_hydro_71"/>
</dbReference>
<protein>
    <submittedName>
        <fullName evidence="2">Glycoside hydrolase family 71</fullName>
    </submittedName>
</protein>
<dbReference type="EMBL" id="CP099420">
    <property type="protein sequence ID" value="USW51756.1"/>
    <property type="molecule type" value="Genomic_DNA"/>
</dbReference>
<dbReference type="GO" id="GO:0051118">
    <property type="term" value="F:glucan endo-1,3-alpha-glucosidase activity"/>
    <property type="evidence" value="ECO:0007669"/>
    <property type="project" value="InterPro"/>
</dbReference>